<comment type="catalytic activity">
    <reaction evidence="6 7">
        <text>carbamoyl phosphate + L-aspartate = N-carbamoyl-L-aspartate + phosphate + H(+)</text>
        <dbReference type="Rhea" id="RHEA:20013"/>
        <dbReference type="ChEBI" id="CHEBI:15378"/>
        <dbReference type="ChEBI" id="CHEBI:29991"/>
        <dbReference type="ChEBI" id="CHEBI:32814"/>
        <dbReference type="ChEBI" id="CHEBI:43474"/>
        <dbReference type="ChEBI" id="CHEBI:58228"/>
        <dbReference type="EC" id="2.1.3.2"/>
    </reaction>
</comment>
<dbReference type="GO" id="GO:0006207">
    <property type="term" value="P:'de novo' pyrimidine nucleobase biosynthetic process"/>
    <property type="evidence" value="ECO:0007669"/>
    <property type="project" value="InterPro"/>
</dbReference>
<dbReference type="InterPro" id="IPR036901">
    <property type="entry name" value="Asp/Orn_carbamoylTrfase_sf"/>
</dbReference>
<dbReference type="PANTHER" id="PTHR45753:SF6">
    <property type="entry name" value="ASPARTATE CARBAMOYLTRANSFERASE"/>
    <property type="match status" value="1"/>
</dbReference>
<dbReference type="InterPro" id="IPR006131">
    <property type="entry name" value="Asp_carbamoyltransf_Asp/Orn-bd"/>
</dbReference>
<feature type="binding site" evidence="7">
    <location>
        <position position="137"/>
    </location>
    <ligand>
        <name>carbamoyl phosphate</name>
        <dbReference type="ChEBI" id="CHEBI:58228"/>
    </ligand>
</feature>
<dbReference type="UniPathway" id="UPA00070">
    <property type="reaction ID" value="UER00116"/>
</dbReference>
<evidence type="ECO:0000313" key="11">
    <source>
        <dbReference type="Proteomes" id="UP000199387"/>
    </source>
</evidence>
<dbReference type="InterPro" id="IPR006132">
    <property type="entry name" value="Asp/Orn_carbamoyltranf_P-bd"/>
</dbReference>
<feature type="binding site" evidence="7">
    <location>
        <position position="59"/>
    </location>
    <ligand>
        <name>carbamoyl phosphate</name>
        <dbReference type="ChEBI" id="CHEBI:58228"/>
    </ligand>
</feature>
<proteinExistence type="inferred from homology"/>
<evidence type="ECO:0000259" key="9">
    <source>
        <dbReference type="Pfam" id="PF02729"/>
    </source>
</evidence>
<dbReference type="GO" id="GO:0004070">
    <property type="term" value="F:aspartate carbamoyltransferase activity"/>
    <property type="evidence" value="ECO:0007669"/>
    <property type="project" value="UniProtKB-UniRule"/>
</dbReference>
<evidence type="ECO:0000259" key="8">
    <source>
        <dbReference type="Pfam" id="PF00185"/>
    </source>
</evidence>
<dbReference type="Pfam" id="PF00185">
    <property type="entry name" value="OTCace"/>
    <property type="match status" value="1"/>
</dbReference>
<comment type="subunit">
    <text evidence="7">Heterododecamer (2C3:3R2) of six catalytic PyrB chains organized as two trimers (C3), and six regulatory PyrI chains organized as three dimers (R2).</text>
</comment>
<dbReference type="RefSeq" id="WP_091565795.1">
    <property type="nucleotide sequence ID" value="NZ_FMZA01000001.1"/>
</dbReference>
<keyword evidence="4 7" id="KW-0665">Pyrimidine biosynthesis</keyword>
<gene>
    <name evidence="7" type="primary">pyrB</name>
    <name evidence="10" type="ORF">SAMN04488112_101208</name>
</gene>
<evidence type="ECO:0000256" key="3">
    <source>
        <dbReference type="ARBA" id="ARBA00022679"/>
    </source>
</evidence>
<accession>A0A1G6HSE2</accession>
<sequence>MIDTGIRRGDLIDTDRLSIEEMKELFRRAEFWRNRPKTETPAYPGTYVANLFFEPSTRTRLSFEVAERRLGMEVIRFDEQTSSMVKGESFYDTMRTLAFLGIEVAVVRHAGGGILQEMSDRSPGPVLINAGEGEGGHPTQGLLDLYTLYRHFGELSGLRVAIVGDLRHSRVARSNLWALKTFGARPVLSGPESMRDPELEQLAPYLPLEEAIREADAVMMLRVQLERHRETLFHSAEAYRRVYGLTGERLEMMPPHAVILHPGPVNRGVEIDSDLVEHPRSKIFTQMENGVWIRMAVLERAIQGGV</sequence>
<protein>
    <recommendedName>
        <fullName evidence="7">Aspartate carbamoyltransferase</fullName>
        <ecNumber evidence="7">2.1.3.2</ecNumber>
    </recommendedName>
    <alternativeName>
        <fullName evidence="7">Aspartate transcarbamylase</fullName>
        <shortName evidence="7">ATCase</shortName>
    </alternativeName>
</protein>
<evidence type="ECO:0000256" key="6">
    <source>
        <dbReference type="ARBA" id="ARBA00048859"/>
    </source>
</evidence>
<dbReference type="InterPro" id="IPR002082">
    <property type="entry name" value="Asp_carbamoyltransf"/>
</dbReference>
<feature type="domain" description="Aspartate/ornithine carbamoyltransferase carbamoyl-P binding" evidence="9">
    <location>
        <begin position="10"/>
        <end position="149"/>
    </location>
</feature>
<dbReference type="EMBL" id="FMZA01000001">
    <property type="protein sequence ID" value="SDB97073.1"/>
    <property type="molecule type" value="Genomic_DNA"/>
</dbReference>
<dbReference type="HAMAP" id="MF_00001">
    <property type="entry name" value="Asp_carb_tr"/>
    <property type="match status" value="1"/>
</dbReference>
<comment type="similarity">
    <text evidence="2 7">Belongs to the aspartate/ornithine carbamoyltransferase superfamily. ATCase family.</text>
</comment>
<dbReference type="PRINTS" id="PR00100">
    <property type="entry name" value="AOTCASE"/>
</dbReference>
<feature type="binding site" evidence="7">
    <location>
        <position position="86"/>
    </location>
    <ligand>
        <name>L-aspartate</name>
        <dbReference type="ChEBI" id="CHEBI:29991"/>
    </ligand>
</feature>
<comment type="function">
    <text evidence="5 7">Catalyzes the condensation of carbamoyl phosphate and aspartate to form carbamoyl aspartate and inorganic phosphate, the committed step in the de novo pyrimidine nucleotide biosynthesis pathway.</text>
</comment>
<evidence type="ECO:0000256" key="2">
    <source>
        <dbReference type="ARBA" id="ARBA00008896"/>
    </source>
</evidence>
<dbReference type="GO" id="GO:0016597">
    <property type="term" value="F:amino acid binding"/>
    <property type="evidence" value="ECO:0007669"/>
    <property type="project" value="InterPro"/>
</dbReference>
<dbReference type="NCBIfam" id="TIGR00670">
    <property type="entry name" value="asp_carb_tr"/>
    <property type="match status" value="1"/>
</dbReference>
<evidence type="ECO:0000256" key="7">
    <source>
        <dbReference type="HAMAP-Rule" id="MF_00001"/>
    </source>
</evidence>
<dbReference type="Pfam" id="PF02729">
    <property type="entry name" value="OTCace_N"/>
    <property type="match status" value="1"/>
</dbReference>
<evidence type="ECO:0000313" key="10">
    <source>
        <dbReference type="EMBL" id="SDB97073.1"/>
    </source>
</evidence>
<dbReference type="NCBIfam" id="NF002032">
    <property type="entry name" value="PRK00856.1"/>
    <property type="match status" value="1"/>
</dbReference>
<dbReference type="GO" id="GO:0005829">
    <property type="term" value="C:cytosol"/>
    <property type="evidence" value="ECO:0007669"/>
    <property type="project" value="TreeGrafter"/>
</dbReference>
<dbReference type="Proteomes" id="UP000199387">
    <property type="component" value="Unassembled WGS sequence"/>
</dbReference>
<feature type="binding site" evidence="7">
    <location>
        <position position="170"/>
    </location>
    <ligand>
        <name>L-aspartate</name>
        <dbReference type="ChEBI" id="CHEBI:29991"/>
    </ligand>
</feature>
<keyword evidence="3 7" id="KW-0808">Transferase</keyword>
<dbReference type="PRINTS" id="PR00101">
    <property type="entry name" value="ATCASE"/>
</dbReference>
<feature type="binding site" evidence="7">
    <location>
        <position position="222"/>
    </location>
    <ligand>
        <name>L-aspartate</name>
        <dbReference type="ChEBI" id="CHEBI:29991"/>
    </ligand>
</feature>
<dbReference type="GO" id="GO:0006520">
    <property type="term" value="P:amino acid metabolic process"/>
    <property type="evidence" value="ECO:0007669"/>
    <property type="project" value="InterPro"/>
</dbReference>
<feature type="domain" description="Aspartate/ornithine carbamoyltransferase Asp/Orn-binding" evidence="8">
    <location>
        <begin position="157"/>
        <end position="299"/>
    </location>
</feature>
<feature type="binding site" evidence="7">
    <location>
        <position position="264"/>
    </location>
    <ligand>
        <name>carbamoyl phosphate</name>
        <dbReference type="ChEBI" id="CHEBI:58228"/>
    </ligand>
</feature>
<dbReference type="AlphaFoldDB" id="A0A1G6HSE2"/>
<dbReference type="PROSITE" id="PS00097">
    <property type="entry name" value="CARBAMOYLTRANSFERASE"/>
    <property type="match status" value="1"/>
</dbReference>
<feature type="binding site" evidence="7">
    <location>
        <position position="263"/>
    </location>
    <ligand>
        <name>carbamoyl phosphate</name>
        <dbReference type="ChEBI" id="CHEBI:58228"/>
    </ligand>
</feature>
<keyword evidence="11" id="KW-1185">Reference proteome</keyword>
<dbReference type="Gene3D" id="3.40.50.1370">
    <property type="entry name" value="Aspartate/ornithine carbamoyltransferase"/>
    <property type="match status" value="2"/>
</dbReference>
<feature type="binding site" evidence="7">
    <location>
        <position position="108"/>
    </location>
    <ligand>
        <name>carbamoyl phosphate</name>
        <dbReference type="ChEBI" id="CHEBI:58228"/>
    </ligand>
</feature>
<evidence type="ECO:0000256" key="1">
    <source>
        <dbReference type="ARBA" id="ARBA00004852"/>
    </source>
</evidence>
<evidence type="ECO:0000256" key="5">
    <source>
        <dbReference type="ARBA" id="ARBA00043884"/>
    </source>
</evidence>
<comment type="pathway">
    <text evidence="1 7">Pyrimidine metabolism; UMP biosynthesis via de novo pathway; (S)-dihydroorotate from bicarbonate: step 2/3.</text>
</comment>
<feature type="binding site" evidence="7">
    <location>
        <position position="140"/>
    </location>
    <ligand>
        <name>carbamoyl phosphate</name>
        <dbReference type="ChEBI" id="CHEBI:58228"/>
    </ligand>
</feature>
<feature type="binding site" evidence="7">
    <location>
        <position position="58"/>
    </location>
    <ligand>
        <name>carbamoyl phosphate</name>
        <dbReference type="ChEBI" id="CHEBI:58228"/>
    </ligand>
</feature>
<name>A0A1G6HSE2_9BACL</name>
<organism evidence="10 11">
    <name type="scientific">Melghirimyces thermohalophilus</name>
    <dbReference type="NCBI Taxonomy" id="1236220"/>
    <lineage>
        <taxon>Bacteria</taxon>
        <taxon>Bacillati</taxon>
        <taxon>Bacillota</taxon>
        <taxon>Bacilli</taxon>
        <taxon>Bacillales</taxon>
        <taxon>Thermoactinomycetaceae</taxon>
        <taxon>Melghirimyces</taxon>
    </lineage>
</organism>
<dbReference type="EC" id="2.1.3.2" evidence="7"/>
<dbReference type="STRING" id="1236220.SAMN04488112_101208"/>
<dbReference type="OrthoDB" id="9774690at2"/>
<evidence type="ECO:0000256" key="4">
    <source>
        <dbReference type="ARBA" id="ARBA00022975"/>
    </source>
</evidence>
<dbReference type="GO" id="GO:0044205">
    <property type="term" value="P:'de novo' UMP biosynthetic process"/>
    <property type="evidence" value="ECO:0007669"/>
    <property type="project" value="UniProtKB-UniRule"/>
</dbReference>
<dbReference type="InterPro" id="IPR006130">
    <property type="entry name" value="Asp/Orn_carbamoylTrfase"/>
</dbReference>
<dbReference type="SUPFAM" id="SSF53671">
    <property type="entry name" value="Aspartate/ornithine carbamoyltransferase"/>
    <property type="match status" value="1"/>
</dbReference>
<dbReference type="PANTHER" id="PTHR45753">
    <property type="entry name" value="ORNITHINE CARBAMOYLTRANSFERASE, MITOCHONDRIAL"/>
    <property type="match status" value="1"/>
</dbReference>
<reference evidence="10 11" key="1">
    <citation type="submission" date="2016-10" db="EMBL/GenBank/DDBJ databases">
        <authorList>
            <person name="de Groot N.N."/>
        </authorList>
    </citation>
    <scope>NUCLEOTIDE SEQUENCE [LARGE SCALE GENOMIC DNA]</scope>
    <source>
        <strain evidence="10 11">DSM 45514</strain>
    </source>
</reference>